<evidence type="ECO:0000259" key="1">
    <source>
        <dbReference type="Pfam" id="PF01636"/>
    </source>
</evidence>
<reference evidence="2" key="2">
    <citation type="journal article" date="2021" name="PeerJ">
        <title>Extensive microbial diversity within the chicken gut microbiome revealed by metagenomics and culture.</title>
        <authorList>
            <person name="Gilroy R."/>
            <person name="Ravi A."/>
            <person name="Getino M."/>
            <person name="Pursley I."/>
            <person name="Horton D.L."/>
            <person name="Alikhan N.F."/>
            <person name="Baker D."/>
            <person name="Gharbi K."/>
            <person name="Hall N."/>
            <person name="Watson M."/>
            <person name="Adriaenssens E.M."/>
            <person name="Foster-Nyarko E."/>
            <person name="Jarju S."/>
            <person name="Secka A."/>
            <person name="Antonio M."/>
            <person name="Oren A."/>
            <person name="Chaudhuri R.R."/>
            <person name="La Ragione R."/>
            <person name="Hildebrand F."/>
            <person name="Pallen M.J."/>
        </authorList>
    </citation>
    <scope>NUCLEOTIDE SEQUENCE</scope>
    <source>
        <strain evidence="2">9366</strain>
    </source>
</reference>
<dbReference type="Gene3D" id="3.90.1200.10">
    <property type="match status" value="1"/>
</dbReference>
<dbReference type="InterPro" id="IPR002575">
    <property type="entry name" value="Aminoglycoside_PTrfase"/>
</dbReference>
<dbReference type="InterPro" id="IPR051678">
    <property type="entry name" value="AGP_Transferase"/>
</dbReference>
<proteinExistence type="predicted"/>
<sequence>MKAERIEALPLTKEQASAYAKIVIGQKLGVNVKKAVYMGGGSFGRAVSVQCKDGQKLVVKFLRAKGMLEKEVHDLKLLARYSTIKIPNVLFTRFADAEIPVDCYGMELIEGKSAFFARGMLLMSKKRRKDFADKVTSALHAIHSCKNDKFGDTMNADCEGWLDHYRPFAEEVLKKAEEYFAAEKLQESVILAMRAAWEKFNVIFSEEVKDACLIHGDLNVCNIMVGKGYKLTGFIDPLNSAYADREYDLFQFDNLTGKRFFLRETYIEKYGASRYCLQKLAFYGLWNEVYCYIKSGVLIGFIMDPLVKNMNKRLKEL</sequence>
<feature type="domain" description="Aminoglycoside phosphotransferase" evidence="1">
    <location>
        <begin position="52"/>
        <end position="253"/>
    </location>
</feature>
<dbReference type="PANTHER" id="PTHR21310">
    <property type="entry name" value="AMINOGLYCOSIDE PHOSPHOTRANSFERASE-RELATED-RELATED"/>
    <property type="match status" value="1"/>
</dbReference>
<organism evidence="2 3">
    <name type="scientific">Candidatus Caccalectryoclostridium excrementigallinarum</name>
    <dbReference type="NCBI Taxonomy" id="2840710"/>
    <lineage>
        <taxon>Bacteria</taxon>
        <taxon>Bacillati</taxon>
        <taxon>Bacillota</taxon>
        <taxon>Clostridia</taxon>
        <taxon>Christensenellales</taxon>
        <taxon>Christensenellaceae</taxon>
        <taxon>Christensenellaceae incertae sedis</taxon>
        <taxon>Candidatus Caccalectryoclostridium</taxon>
    </lineage>
</organism>
<protein>
    <submittedName>
        <fullName evidence="2">Aminoglycoside phosphotransferase family protein</fullName>
    </submittedName>
</protein>
<evidence type="ECO:0000313" key="3">
    <source>
        <dbReference type="Proteomes" id="UP000824145"/>
    </source>
</evidence>
<comment type="caution">
    <text evidence="2">The sequence shown here is derived from an EMBL/GenBank/DDBJ whole genome shotgun (WGS) entry which is preliminary data.</text>
</comment>
<name>A0A9D1MLS1_9FIRM</name>
<dbReference type="Proteomes" id="UP000824145">
    <property type="component" value="Unassembled WGS sequence"/>
</dbReference>
<accession>A0A9D1MLS1</accession>
<dbReference type="AlphaFoldDB" id="A0A9D1MLS1"/>
<dbReference type="Gene3D" id="3.30.200.20">
    <property type="entry name" value="Phosphorylase Kinase, domain 1"/>
    <property type="match status" value="1"/>
</dbReference>
<evidence type="ECO:0000313" key="2">
    <source>
        <dbReference type="EMBL" id="HIU62636.1"/>
    </source>
</evidence>
<reference evidence="2" key="1">
    <citation type="submission" date="2020-10" db="EMBL/GenBank/DDBJ databases">
        <authorList>
            <person name="Gilroy R."/>
        </authorList>
    </citation>
    <scope>NUCLEOTIDE SEQUENCE</scope>
    <source>
        <strain evidence="2">9366</strain>
    </source>
</reference>
<dbReference type="Pfam" id="PF01636">
    <property type="entry name" value="APH"/>
    <property type="match status" value="1"/>
</dbReference>
<dbReference type="SUPFAM" id="SSF56112">
    <property type="entry name" value="Protein kinase-like (PK-like)"/>
    <property type="match status" value="1"/>
</dbReference>
<dbReference type="PANTHER" id="PTHR21310:SF15">
    <property type="entry name" value="AMINOGLYCOSIDE PHOSPHOTRANSFERASE DOMAIN-CONTAINING PROTEIN"/>
    <property type="match status" value="1"/>
</dbReference>
<gene>
    <name evidence="2" type="ORF">IAB07_02570</name>
</gene>
<dbReference type="InterPro" id="IPR011009">
    <property type="entry name" value="Kinase-like_dom_sf"/>
</dbReference>
<dbReference type="EMBL" id="DVNJ01000015">
    <property type="protein sequence ID" value="HIU62636.1"/>
    <property type="molecule type" value="Genomic_DNA"/>
</dbReference>